<feature type="domain" description="Homing endonuclease LAGLIDADG" evidence="2">
    <location>
        <begin position="270"/>
        <end position="368"/>
    </location>
</feature>
<feature type="transmembrane region" description="Helical" evidence="1">
    <location>
        <begin position="110"/>
        <end position="131"/>
    </location>
</feature>
<evidence type="ECO:0000259" key="2">
    <source>
        <dbReference type="Pfam" id="PF00961"/>
    </source>
</evidence>
<dbReference type="InterPro" id="IPR051289">
    <property type="entry name" value="LAGLIDADG_Endonuclease"/>
</dbReference>
<keyword evidence="3" id="KW-0496">Mitochondrion</keyword>
<feature type="transmembrane region" description="Helical" evidence="1">
    <location>
        <begin position="25"/>
        <end position="47"/>
    </location>
</feature>
<gene>
    <name evidence="3" type="primary">nad6</name>
</gene>
<feature type="transmembrane region" description="Helical" evidence="1">
    <location>
        <begin position="53"/>
        <end position="73"/>
    </location>
</feature>
<organism evidence="3">
    <name type="scientific">Dactylella sp</name>
    <dbReference type="NCBI Taxonomy" id="1814903"/>
    <lineage>
        <taxon>Eukaryota</taxon>
        <taxon>Fungi</taxon>
        <taxon>Dikarya</taxon>
        <taxon>Ascomycota</taxon>
        <taxon>Pezizomycotina</taxon>
        <taxon>Orbiliomycetes</taxon>
        <taxon>Orbiliales</taxon>
        <taxon>Orbiliaceae</taxon>
        <taxon>Dactylella</taxon>
    </lineage>
</organism>
<dbReference type="InterPro" id="IPR042106">
    <property type="entry name" value="Nuo/plastoQ_OxRdtase_6_NuoJ"/>
</dbReference>
<dbReference type="InterPro" id="IPR004860">
    <property type="entry name" value="LAGLIDADG_dom"/>
</dbReference>
<dbReference type="GO" id="GO:0005739">
    <property type="term" value="C:mitochondrion"/>
    <property type="evidence" value="ECO:0007669"/>
    <property type="project" value="UniProtKB-ARBA"/>
</dbReference>
<reference evidence="3" key="1">
    <citation type="submission" date="2019-02" db="EMBL/GenBank/DDBJ databases">
        <authorList>
            <person name="Fang M.L."/>
            <person name="Zhang Y."/>
        </authorList>
    </citation>
    <scope>NUCLEOTIDE SEQUENCE</scope>
    <source>
        <strain evidence="3">YMF1.01838</strain>
    </source>
</reference>
<keyword evidence="1" id="KW-0472">Membrane</keyword>
<evidence type="ECO:0000313" key="3">
    <source>
        <dbReference type="EMBL" id="QBM09653.1"/>
    </source>
</evidence>
<dbReference type="PANTHER" id="PTHR36181">
    <property type="entry name" value="INTRON-ENCODED ENDONUCLEASE AI3-RELATED"/>
    <property type="match status" value="1"/>
</dbReference>
<proteinExistence type="predicted"/>
<dbReference type="GO" id="GO:0008137">
    <property type="term" value="F:NADH dehydrogenase (ubiquinone) activity"/>
    <property type="evidence" value="ECO:0007669"/>
    <property type="project" value="InterPro"/>
</dbReference>
<dbReference type="Gene3D" id="3.10.28.10">
    <property type="entry name" value="Homing endonucleases"/>
    <property type="match status" value="2"/>
</dbReference>
<dbReference type="SUPFAM" id="SSF55608">
    <property type="entry name" value="Homing endonucleases"/>
    <property type="match status" value="2"/>
</dbReference>
<geneLocation type="mitochondrion" evidence="3"/>
<dbReference type="Pfam" id="PF00499">
    <property type="entry name" value="Oxidored_q3"/>
    <property type="match status" value="1"/>
</dbReference>
<protein>
    <submittedName>
        <fullName evidence="3">NADH dehydrogenase subunit 6</fullName>
    </submittedName>
</protein>
<dbReference type="GO" id="GO:0004519">
    <property type="term" value="F:endonuclease activity"/>
    <property type="evidence" value="ECO:0007669"/>
    <property type="project" value="InterPro"/>
</dbReference>
<accession>A0A482DT64</accession>
<dbReference type="InterPro" id="IPR001457">
    <property type="entry name" value="NADH_UbQ/plastoQ_OxRdtase_su6"/>
</dbReference>
<evidence type="ECO:0000256" key="1">
    <source>
        <dbReference type="SAM" id="Phobius"/>
    </source>
</evidence>
<dbReference type="PANTHER" id="PTHR36181:SF4">
    <property type="entry name" value="LAGLIDADG ENDONUCLEASE"/>
    <property type="match status" value="1"/>
</dbReference>
<keyword evidence="1" id="KW-0812">Transmembrane</keyword>
<dbReference type="Pfam" id="PF00961">
    <property type="entry name" value="LAGLIDADG_1"/>
    <property type="match status" value="2"/>
</dbReference>
<dbReference type="EMBL" id="MK550697">
    <property type="protein sequence ID" value="QBM09653.1"/>
    <property type="molecule type" value="Genomic_DNA"/>
</dbReference>
<keyword evidence="1" id="KW-1133">Transmembrane helix</keyword>
<dbReference type="Gene3D" id="1.20.120.1200">
    <property type="entry name" value="NADH-ubiquinone/plastoquinone oxidoreductase chain 6, subunit NuoJ"/>
    <property type="match status" value="1"/>
</dbReference>
<name>A0A482DT64_9PEZI</name>
<feature type="transmembrane region" description="Helical" evidence="1">
    <location>
        <begin position="85"/>
        <end position="104"/>
    </location>
</feature>
<feature type="domain" description="Homing endonuclease LAGLIDADG" evidence="2">
    <location>
        <begin position="427"/>
        <end position="525"/>
    </location>
</feature>
<dbReference type="InterPro" id="IPR027434">
    <property type="entry name" value="Homing_endonucl"/>
</dbReference>
<dbReference type="FunFam" id="3.10.28.10:FF:000010">
    <property type="entry name" value="LAGLIDADG homing endonuclease I-LtrII"/>
    <property type="match status" value="1"/>
</dbReference>
<dbReference type="AlphaFoldDB" id="A0A482DT64"/>
<sequence>MLVLFDFVTFSTALFVISMRSPISAVMWLIILFMLIAGFLLTIGYFFLGLSYILVYISAVSILFLFTLMLLNIRISELYTDNNNSLILGLIVTTIFVSSIYFSLNNLTIINFFINILNVGFISWDGFLLTFTDIQIIGTKWLRKSLQCLLLLNYGNFLKLLMPICVWKIISDCYNITGKAINQKIVETKMKNHVSKTTNLVTYTKNNIIVKDQRIKSNNRNSILLRLKYTLMVYKSKYQFKLLPNNFNTQKRLFQTIISLNQNIFNPWYLTGFSDGEGCFNISVYKTKDAKTGWRVILIFSIGLHERDKIVLEKIQNYLGVGKIYKQGFNSIQYRIQSVNDLQIIINHFDKYPLLTQKLLDYHLFKEAFFLVKNKEYLTLSGIQRILSIKASINLGLSDELKKAFPNIIPALKAAIKNQTIPDFNWLIGFVDAEGCFFIDIYNSPTTKLGQAVKLSFIVTQHCRDIELMKIIVQYLGCGNIYTNKDKVYLKITKFKDLTEKIIPLFEKYPLYGNKILDFNDFCLIASIMKDKGHTTKEGLEKIIKIKAGMNRGRNR</sequence>